<organism evidence="1">
    <name type="scientific">marine sediment metagenome</name>
    <dbReference type="NCBI Taxonomy" id="412755"/>
    <lineage>
        <taxon>unclassified sequences</taxon>
        <taxon>metagenomes</taxon>
        <taxon>ecological metagenomes</taxon>
    </lineage>
</organism>
<protein>
    <submittedName>
        <fullName evidence="1">Uncharacterized protein</fullName>
    </submittedName>
</protein>
<sequence length="237" mass="25997">MSFEQTPDGLTMGAYHSVKAGTSKEPTSAIAAYFIDVLESKLPTIADRLGNTPISYTWFHSGEPQTTLNSPAIGLSVAPMEVQTLGSASMATSSGSIIPGSLMTAEIIIVIIADSPRMREDISSRLFKVLNKHVHFSNESTPLIYLERKGFGDDRGFSSIDRFVMTSLWQNITEDKYLKIDTYEIGYAENYIEEDDPVDWAVIGSIDSDMESDSILTSVPISSSTITFKTTFRPNGI</sequence>
<evidence type="ECO:0000313" key="1">
    <source>
        <dbReference type="EMBL" id="KKN51951.1"/>
    </source>
</evidence>
<gene>
    <name evidence="1" type="ORF">LCGC14_0617880</name>
</gene>
<dbReference type="AlphaFoldDB" id="A0A0F9TS62"/>
<proteinExistence type="predicted"/>
<comment type="caution">
    <text evidence="1">The sequence shown here is derived from an EMBL/GenBank/DDBJ whole genome shotgun (WGS) entry which is preliminary data.</text>
</comment>
<name>A0A0F9TS62_9ZZZZ</name>
<accession>A0A0F9TS62</accession>
<reference evidence="1" key="1">
    <citation type="journal article" date="2015" name="Nature">
        <title>Complex archaea that bridge the gap between prokaryotes and eukaryotes.</title>
        <authorList>
            <person name="Spang A."/>
            <person name="Saw J.H."/>
            <person name="Jorgensen S.L."/>
            <person name="Zaremba-Niedzwiedzka K."/>
            <person name="Martijn J."/>
            <person name="Lind A.E."/>
            <person name="van Eijk R."/>
            <person name="Schleper C."/>
            <person name="Guy L."/>
            <person name="Ettema T.J."/>
        </authorList>
    </citation>
    <scope>NUCLEOTIDE SEQUENCE</scope>
</reference>
<dbReference type="EMBL" id="LAZR01001042">
    <property type="protein sequence ID" value="KKN51951.1"/>
    <property type="molecule type" value="Genomic_DNA"/>
</dbReference>